<dbReference type="EMBL" id="MH475146">
    <property type="protein sequence ID" value="AYD68559.1"/>
    <property type="molecule type" value="Genomic_DNA"/>
</dbReference>
<dbReference type="InterPro" id="IPR021975">
    <property type="entry name" value="Rifampin_Arr"/>
</dbReference>
<dbReference type="GO" id="GO:0016740">
    <property type="term" value="F:transferase activity"/>
    <property type="evidence" value="ECO:0007669"/>
    <property type="project" value="UniProtKB-KW"/>
</dbReference>
<keyword evidence="2" id="KW-0808">Transferase</keyword>
<evidence type="ECO:0000313" key="2">
    <source>
        <dbReference type="EMBL" id="AYD68559.1"/>
    </source>
</evidence>
<geneLocation type="plasmid" evidence="2">
    <name>pCf164_LMB-1</name>
</geneLocation>
<keyword evidence="2" id="KW-0614">Plasmid</keyword>
<protein>
    <submittedName>
        <fullName evidence="2">Rifampin ADP-ribosyl transferase Arr</fullName>
    </submittedName>
</protein>
<feature type="domain" description="Rifampin ADP-ribosyltransferase" evidence="1">
    <location>
        <begin position="101"/>
        <end position="203"/>
    </location>
</feature>
<organism evidence="2">
    <name type="scientific">Citrobacter freundii</name>
    <dbReference type="NCBI Taxonomy" id="546"/>
    <lineage>
        <taxon>Bacteria</taxon>
        <taxon>Pseudomonadati</taxon>
        <taxon>Pseudomonadota</taxon>
        <taxon>Gammaproteobacteria</taxon>
        <taxon>Enterobacterales</taxon>
        <taxon>Enterobacteriaceae</taxon>
        <taxon>Citrobacter</taxon>
        <taxon>Citrobacter freundii complex</taxon>
    </lineage>
</organism>
<reference evidence="2" key="1">
    <citation type="submission" date="2018-06" db="EMBL/GenBank/DDBJ databases">
        <title>LMB-1, a novel B3 MBL from Citrobacter freundii from Argentina.</title>
        <authorList>
            <person name="Dabos L."/>
            <person name="Rodriguez C.H."/>
            <person name="Nastro M."/>
            <person name="Vay C."/>
            <person name="Famiglietti A."/>
            <person name="Iorga B."/>
            <person name="Naas T."/>
        </authorList>
    </citation>
    <scope>NUCLEOTIDE SEQUENCE</scope>
    <source>
        <strain evidence="2">164</strain>
        <plasmid evidence="2">pCf164_LMB-1</plasmid>
    </source>
</reference>
<dbReference type="Gene3D" id="3.20.170.40">
    <property type="entry name" value="Rifampin ADP-ribosyltransferase domain"/>
    <property type="match status" value="1"/>
</dbReference>
<dbReference type="Pfam" id="PF12120">
    <property type="entry name" value="Arr-ms"/>
    <property type="match status" value="1"/>
</dbReference>
<evidence type="ECO:0000259" key="1">
    <source>
        <dbReference type="Pfam" id="PF12120"/>
    </source>
</evidence>
<accession>A0A386JBC4</accession>
<dbReference type="PROSITE" id="PS51257">
    <property type="entry name" value="PROKAR_LIPOPROTEIN"/>
    <property type="match status" value="1"/>
</dbReference>
<dbReference type="AlphaFoldDB" id="A0A386JBC4"/>
<dbReference type="NCBIfam" id="NF033144">
    <property type="entry name" value="rifampin_ARR"/>
    <property type="match status" value="1"/>
</dbReference>
<name>A0A386JBC4_CITFR</name>
<dbReference type="InterPro" id="IPR038611">
    <property type="entry name" value="Arr_sf"/>
</dbReference>
<sequence>MRSRNWSRTLTERSGGNGAVAVFMACYDCFFVQSMPRASKQQARYAVGRCLMLWSSNDVTQQGSRPKTKLCSQIPTIKGLKMVKDWIPISHDNYKQVQGPFYHGTKANLAIGDLLTTGFISHFEDGRILKHIYFSALMEPAVWGAELAMSLSGLEGRGYIYIVEPTGPFEDDPNLTNKRFPGNPTQSYRTCEPLRIVGVVEDWEGHPVELIRGMLDSLEDLKRRGLHVIED</sequence>
<proteinExistence type="predicted"/>